<dbReference type="PIRSF" id="PIRSF028177">
    <property type="entry name" value="Polyketide_synth_Omtfrase_TcmP"/>
    <property type="match status" value="1"/>
</dbReference>
<dbReference type="SUPFAM" id="SSF53335">
    <property type="entry name" value="S-adenosyl-L-methionine-dependent methyltransferases"/>
    <property type="match status" value="1"/>
</dbReference>
<dbReference type="OrthoDB" id="9800233at2"/>
<dbReference type="Gene3D" id="3.40.50.150">
    <property type="entry name" value="Vaccinia Virus protein VP39"/>
    <property type="match status" value="1"/>
</dbReference>
<dbReference type="AlphaFoldDB" id="A0A1X0C244"/>
<dbReference type="RefSeq" id="WP_067225464.1">
    <property type="nucleotide sequence ID" value="NZ_AP022591.1"/>
</dbReference>
<dbReference type="Proteomes" id="UP000466431">
    <property type="component" value="Chromosome"/>
</dbReference>
<dbReference type="KEGG" id="mcee:MCEL_33560"/>
<accession>A0A1X0C244</accession>
<organism evidence="3 4">
    <name type="scientific">Mycolicibacterium celeriflavum</name>
    <name type="common">Mycobacterium celeriflavum</name>
    <dbReference type="NCBI Taxonomy" id="1249101"/>
    <lineage>
        <taxon>Bacteria</taxon>
        <taxon>Bacillati</taxon>
        <taxon>Actinomycetota</taxon>
        <taxon>Actinomycetes</taxon>
        <taxon>Mycobacteriales</taxon>
        <taxon>Mycobacteriaceae</taxon>
        <taxon>Mycolicibacterium</taxon>
    </lineage>
</organism>
<dbReference type="Pfam" id="PF04072">
    <property type="entry name" value="LCM"/>
    <property type="match status" value="1"/>
</dbReference>
<reference evidence="3 4" key="1">
    <citation type="journal article" date="2019" name="Emerg. Microbes Infect.">
        <title>Comprehensive subspecies identification of 175 nontuberculous mycobacteria species based on 7547 genomic profiles.</title>
        <authorList>
            <person name="Matsumoto Y."/>
            <person name="Kinjo T."/>
            <person name="Motooka D."/>
            <person name="Nabeya D."/>
            <person name="Jung N."/>
            <person name="Uechi K."/>
            <person name="Horii T."/>
            <person name="Iida T."/>
            <person name="Fujita J."/>
            <person name="Nakamura S."/>
        </authorList>
    </citation>
    <scope>NUCLEOTIDE SEQUENCE [LARGE SCALE GENOMIC DNA]</scope>
    <source>
        <strain evidence="3 4">JCM 18439</strain>
    </source>
</reference>
<protein>
    <submittedName>
        <fullName evidence="3">Polyketide synthesis methyltransferase</fullName>
    </submittedName>
</protein>
<keyword evidence="1 3" id="KW-0489">Methyltransferase</keyword>
<dbReference type="GO" id="GO:0032259">
    <property type="term" value="P:methylation"/>
    <property type="evidence" value="ECO:0007669"/>
    <property type="project" value="UniProtKB-KW"/>
</dbReference>
<dbReference type="InterPro" id="IPR029063">
    <property type="entry name" value="SAM-dependent_MTases_sf"/>
</dbReference>
<dbReference type="InterPro" id="IPR007213">
    <property type="entry name" value="Ppm1/Ppm2/Tcmp"/>
</dbReference>
<keyword evidence="4" id="KW-1185">Reference proteome</keyword>
<gene>
    <name evidence="3" type="ORF">MCEL_33560</name>
</gene>
<name>A0A1X0C244_MYCCF</name>
<dbReference type="PANTHER" id="PTHR43619">
    <property type="entry name" value="S-ADENOSYL-L-METHIONINE-DEPENDENT METHYLTRANSFERASE YKTD-RELATED"/>
    <property type="match status" value="1"/>
</dbReference>
<dbReference type="STRING" id="1249101.BST21_03245"/>
<sequence>MPDKLHVDLTGAPQTMLATFYAKALDADRPVPILGDRFAKDIVDRIDYDWSKTSITAANSPSVTTRSAHFDTWARQFLAVHPEAVVLHLGCGLDARAFRIDPGPGVDWFDIDYPDVVDLRTQLYPEREHYRVIAASVTDPAWLTEIPSDRPALMIGEGLTMYLTEADGVALLRRIVDGFPSGELHFDAFNRLGIRSQWMNAVVRRAGATLHWGIDGSDDIIDAVPGVRLMAWMSAFDSPSFRGIAWYYRAMGWAMSLLPSLRYMAQYHRYAF</sequence>
<dbReference type="EMBL" id="AP022591">
    <property type="protein sequence ID" value="BBY45061.1"/>
    <property type="molecule type" value="Genomic_DNA"/>
</dbReference>
<dbReference type="GO" id="GO:0008168">
    <property type="term" value="F:methyltransferase activity"/>
    <property type="evidence" value="ECO:0007669"/>
    <property type="project" value="UniProtKB-KW"/>
</dbReference>
<proteinExistence type="predicted"/>
<evidence type="ECO:0000256" key="2">
    <source>
        <dbReference type="ARBA" id="ARBA00022679"/>
    </source>
</evidence>
<evidence type="ECO:0000256" key="1">
    <source>
        <dbReference type="ARBA" id="ARBA00022603"/>
    </source>
</evidence>
<keyword evidence="2 3" id="KW-0808">Transferase</keyword>
<dbReference type="InterPro" id="IPR016874">
    <property type="entry name" value="TcmP-like"/>
</dbReference>
<dbReference type="PANTHER" id="PTHR43619:SF2">
    <property type="entry name" value="S-ADENOSYL-L-METHIONINE-DEPENDENT METHYLTRANSFERASES SUPERFAMILY PROTEIN"/>
    <property type="match status" value="1"/>
</dbReference>
<evidence type="ECO:0000313" key="3">
    <source>
        <dbReference type="EMBL" id="BBY45061.1"/>
    </source>
</evidence>
<evidence type="ECO:0000313" key="4">
    <source>
        <dbReference type="Proteomes" id="UP000466431"/>
    </source>
</evidence>